<reference evidence="1 2" key="1">
    <citation type="submission" date="2016-10" db="EMBL/GenBank/DDBJ databases">
        <authorList>
            <person name="de Groot N.N."/>
        </authorList>
    </citation>
    <scope>NUCLEOTIDE SEQUENCE [LARGE SCALE GENOMIC DNA]</scope>
    <source>
        <strain evidence="1 2">YAD2003</strain>
    </source>
</reference>
<dbReference type="EMBL" id="FNWV01000004">
    <property type="protein sequence ID" value="SEH56908.1"/>
    <property type="molecule type" value="Genomic_DNA"/>
</dbReference>
<proteinExistence type="predicted"/>
<dbReference type="OrthoDB" id="1822203at2"/>
<name>A0A1H6J4T0_RUMFL</name>
<dbReference type="Proteomes" id="UP000183190">
    <property type="component" value="Unassembled WGS sequence"/>
</dbReference>
<organism evidence="1 2">
    <name type="scientific">Ruminococcus flavefaciens</name>
    <dbReference type="NCBI Taxonomy" id="1265"/>
    <lineage>
        <taxon>Bacteria</taxon>
        <taxon>Bacillati</taxon>
        <taxon>Bacillota</taxon>
        <taxon>Clostridia</taxon>
        <taxon>Eubacteriales</taxon>
        <taxon>Oscillospiraceae</taxon>
        <taxon>Ruminococcus</taxon>
    </lineage>
</organism>
<evidence type="ECO:0000313" key="2">
    <source>
        <dbReference type="Proteomes" id="UP000183190"/>
    </source>
</evidence>
<sequence>MSDIKLTKEKMHTFSGHEKIGTFKAGEKLTEFGEKQNSANEALAANVNDLIKRVCALEDKQIQNEDIMRKIANELASFKKELDRVRLTEKLNSGAIERLDRAIKLSEGDGK</sequence>
<accession>A0A1H6J4T0</accession>
<gene>
    <name evidence="1" type="ORF">SAMN02910265_01524</name>
</gene>
<protein>
    <submittedName>
        <fullName evidence="1">Uncharacterized protein</fullName>
    </submittedName>
</protein>
<dbReference type="AlphaFoldDB" id="A0A1H6J4T0"/>
<evidence type="ECO:0000313" key="1">
    <source>
        <dbReference type="EMBL" id="SEH56908.1"/>
    </source>
</evidence>